<keyword evidence="3" id="KW-1185">Reference proteome</keyword>
<name>A0A0M0JK96_9EUKA</name>
<organism evidence="2 3">
    <name type="scientific">Chrysochromulina tobinii</name>
    <dbReference type="NCBI Taxonomy" id="1460289"/>
    <lineage>
        <taxon>Eukaryota</taxon>
        <taxon>Haptista</taxon>
        <taxon>Haptophyta</taxon>
        <taxon>Prymnesiophyceae</taxon>
        <taxon>Prymnesiales</taxon>
        <taxon>Chrysochromulinaceae</taxon>
        <taxon>Chrysochromulina</taxon>
    </lineage>
</organism>
<keyword evidence="1" id="KW-0472">Membrane</keyword>
<evidence type="ECO:0000313" key="2">
    <source>
        <dbReference type="EMBL" id="KOO26979.1"/>
    </source>
</evidence>
<dbReference type="AlphaFoldDB" id="A0A0M0JK96"/>
<gene>
    <name evidence="2" type="ORF">Ctob_004883</name>
</gene>
<accession>A0A0M0JK96</accession>
<feature type="transmembrane region" description="Helical" evidence="1">
    <location>
        <begin position="94"/>
        <end position="115"/>
    </location>
</feature>
<dbReference type="EMBL" id="JWZX01002778">
    <property type="protein sequence ID" value="KOO26979.1"/>
    <property type="molecule type" value="Genomic_DNA"/>
</dbReference>
<keyword evidence="1" id="KW-1133">Transmembrane helix</keyword>
<sequence>MPTGTFAAATLAHQCLPSEGSDCTPPSFSSGTTLSSAALEVCIGLDVAFSLPLPRATDGSSTAGAVEFRRLERETFFYENVFGVLARRQPGQGLPFVLTLLQLVCCVWVVVHVYFVDFAAVERLLRFRDFNTWFKPLKGEKGDSKWWVIAIPLIQFGLGSSIVAVSCCITCACTSGFDAVMNSLAFTFISTVAEVFNQPLLSYYARLPIANLDPEMYGTEPIYYLVASYDANNSYGIEKWARSWYVRQEDAVAGLLTDFEIRHCPDDYPQHSRKLIEVLRVLFFCVPILALAACCVIFGAD</sequence>
<feature type="transmembrane region" description="Helical" evidence="1">
    <location>
        <begin position="146"/>
        <end position="173"/>
    </location>
</feature>
<evidence type="ECO:0000313" key="3">
    <source>
        <dbReference type="Proteomes" id="UP000037460"/>
    </source>
</evidence>
<evidence type="ECO:0000256" key="1">
    <source>
        <dbReference type="SAM" id="Phobius"/>
    </source>
</evidence>
<protein>
    <submittedName>
        <fullName evidence="2">Uncharacterized protein</fullName>
    </submittedName>
</protein>
<proteinExistence type="predicted"/>
<reference evidence="3" key="1">
    <citation type="journal article" date="2015" name="PLoS Genet.">
        <title>Genome Sequence and Transcriptome Analyses of Chrysochromulina tobin: Metabolic Tools for Enhanced Algal Fitness in the Prominent Order Prymnesiales (Haptophyceae).</title>
        <authorList>
            <person name="Hovde B.T."/>
            <person name="Deodato C.R."/>
            <person name="Hunsperger H.M."/>
            <person name="Ryken S.A."/>
            <person name="Yost W."/>
            <person name="Jha R.K."/>
            <person name="Patterson J."/>
            <person name="Monnat R.J. Jr."/>
            <person name="Barlow S.B."/>
            <person name="Starkenburg S.R."/>
            <person name="Cattolico R.A."/>
        </authorList>
    </citation>
    <scope>NUCLEOTIDE SEQUENCE</scope>
    <source>
        <strain evidence="3">CCMP291</strain>
    </source>
</reference>
<comment type="caution">
    <text evidence="2">The sequence shown here is derived from an EMBL/GenBank/DDBJ whole genome shotgun (WGS) entry which is preliminary data.</text>
</comment>
<dbReference type="Proteomes" id="UP000037460">
    <property type="component" value="Unassembled WGS sequence"/>
</dbReference>
<keyword evidence="1" id="KW-0812">Transmembrane</keyword>
<feature type="transmembrane region" description="Helical" evidence="1">
    <location>
        <begin position="278"/>
        <end position="300"/>
    </location>
</feature>